<reference evidence="1 2" key="1">
    <citation type="submission" date="2018-04" db="EMBL/GenBank/DDBJ databases">
        <title>Sphingobacterium cortibacter sp. nov.</title>
        <authorList>
            <person name="Li Y."/>
        </authorList>
    </citation>
    <scope>NUCLEOTIDE SEQUENCE [LARGE SCALE GENOMIC DNA]</scope>
    <source>
        <strain evidence="1 2">2c-3</strain>
    </source>
</reference>
<protein>
    <submittedName>
        <fullName evidence="1">Uncharacterized protein</fullName>
    </submittedName>
</protein>
<dbReference type="EMBL" id="QDKG01000005">
    <property type="protein sequence ID" value="PVH24550.1"/>
    <property type="molecule type" value="Genomic_DNA"/>
</dbReference>
<name>A0A2T8HGL6_9SPHI</name>
<dbReference type="AlphaFoldDB" id="A0A2T8HGL6"/>
<comment type="caution">
    <text evidence="1">The sequence shown here is derived from an EMBL/GenBank/DDBJ whole genome shotgun (WGS) entry which is preliminary data.</text>
</comment>
<gene>
    <name evidence="1" type="ORF">DC487_13530</name>
</gene>
<proteinExistence type="predicted"/>
<evidence type="ECO:0000313" key="2">
    <source>
        <dbReference type="Proteomes" id="UP000245627"/>
    </source>
</evidence>
<dbReference type="OrthoDB" id="5510929at2"/>
<dbReference type="PROSITE" id="PS51257">
    <property type="entry name" value="PROKAR_LIPOPROTEIN"/>
    <property type="match status" value="1"/>
</dbReference>
<sequence length="422" mass="48971">MKCKTDLKSALMVLALTLIGLQSCYKLEDLTPDFEDGVSTVIYDLPGDTLATDGWDPSWESGDLYLRQRFYNSSWTDSIRFVPVGNEVINSSRGVDVTRDGKSADVWMQEVLVREKNIQWLSPATSHPSGATENQAYRNSADNLHYIRRSNTWYQMEIVVDSISNPVESVTIDWRGFMQQAPPNPQTNWAYRNNRNNRVYRYNGKAWELLTRPADYRQNMDFVEVQFSKSGKEAGLFSPFIFRFADKWQHFLRDNADSTRYLRTDEWDLAFTGDMNSMIYLNNGLSPLSPGNGSPIRRSSVIMYEYGYEFMHEAPEDEFFDNRPVNTMQIGFESQYGPGINSWYQIGNTFIAKPFPYRAYYIRLERIDPNTGERSFRYGKLQLISMYKGAPEVLTDANWPSPYITMRYYIQPDGSRNLRTND</sequence>
<organism evidence="1 2">
    <name type="scientific">Sphingobacterium corticibacter</name>
    <dbReference type="NCBI Taxonomy" id="2171749"/>
    <lineage>
        <taxon>Bacteria</taxon>
        <taxon>Pseudomonadati</taxon>
        <taxon>Bacteroidota</taxon>
        <taxon>Sphingobacteriia</taxon>
        <taxon>Sphingobacteriales</taxon>
        <taxon>Sphingobacteriaceae</taxon>
        <taxon>Sphingobacterium</taxon>
    </lineage>
</organism>
<accession>A0A2T8HGL6</accession>
<evidence type="ECO:0000313" key="1">
    <source>
        <dbReference type="EMBL" id="PVH24550.1"/>
    </source>
</evidence>
<dbReference type="RefSeq" id="WP_116776498.1">
    <property type="nucleotide sequence ID" value="NZ_QDKG01000005.1"/>
</dbReference>
<keyword evidence="2" id="KW-1185">Reference proteome</keyword>
<dbReference type="Proteomes" id="UP000245627">
    <property type="component" value="Unassembled WGS sequence"/>
</dbReference>